<evidence type="ECO:0000256" key="1">
    <source>
        <dbReference type="ARBA" id="ARBA00001460"/>
    </source>
</evidence>
<gene>
    <name evidence="10 11" type="primary">hisE</name>
    <name evidence="11" type="ORF">MSZNOR_4208</name>
</gene>
<evidence type="ECO:0000256" key="2">
    <source>
        <dbReference type="ARBA" id="ARBA00004496"/>
    </source>
</evidence>
<evidence type="ECO:0000256" key="10">
    <source>
        <dbReference type="HAMAP-Rule" id="MF_01020"/>
    </source>
</evidence>
<comment type="subcellular location">
    <subcellularLocation>
        <location evidence="2 10">Cytoplasm</location>
    </subcellularLocation>
</comment>
<dbReference type="PANTHER" id="PTHR42945:SF9">
    <property type="entry name" value="HISTIDINE BIOSYNTHESIS BIFUNCTIONAL PROTEIN HISIE"/>
    <property type="match status" value="1"/>
</dbReference>
<dbReference type="HAMAP" id="MF_01020">
    <property type="entry name" value="HisE"/>
    <property type="match status" value="1"/>
</dbReference>
<dbReference type="InterPro" id="IPR021130">
    <property type="entry name" value="PRib-ATP_PPHydrolase-like"/>
</dbReference>
<dbReference type="RefSeq" id="WP_026609620.1">
    <property type="nucleotide sequence ID" value="NZ_OX458333.1"/>
</dbReference>
<evidence type="ECO:0000256" key="7">
    <source>
        <dbReference type="ARBA" id="ARBA00022801"/>
    </source>
</evidence>
<evidence type="ECO:0000256" key="5">
    <source>
        <dbReference type="ARBA" id="ARBA00022605"/>
    </source>
</evidence>
<keyword evidence="5 10" id="KW-0028">Amino-acid biosynthesis</keyword>
<evidence type="ECO:0000256" key="3">
    <source>
        <dbReference type="ARBA" id="ARBA00005204"/>
    </source>
</evidence>
<dbReference type="Proteomes" id="UP001162030">
    <property type="component" value="Chromosome"/>
</dbReference>
<protein>
    <recommendedName>
        <fullName evidence="10">Phosphoribosyl-ATP pyrophosphatase</fullName>
        <shortName evidence="10">PRA-PH</shortName>
        <ecNumber evidence="10">3.6.1.31</ecNumber>
    </recommendedName>
</protein>
<comment type="similarity">
    <text evidence="10">Belongs to the PRA-PH family.</text>
</comment>
<evidence type="ECO:0000256" key="9">
    <source>
        <dbReference type="ARBA" id="ARBA00023102"/>
    </source>
</evidence>
<keyword evidence="8 10" id="KW-0067">ATP-binding</keyword>
<keyword evidence="6 10" id="KW-0547">Nucleotide-binding</keyword>
<dbReference type="CDD" id="cd11534">
    <property type="entry name" value="NTP-PPase_HisIE_like"/>
    <property type="match status" value="1"/>
</dbReference>
<keyword evidence="12" id="KW-1185">Reference proteome</keyword>
<keyword evidence="9 10" id="KW-0368">Histidine biosynthesis</keyword>
<dbReference type="EMBL" id="OX458333">
    <property type="protein sequence ID" value="CAI8939391.1"/>
    <property type="molecule type" value="Genomic_DNA"/>
</dbReference>
<dbReference type="EC" id="3.6.1.31" evidence="10"/>
<evidence type="ECO:0000256" key="4">
    <source>
        <dbReference type="ARBA" id="ARBA00022490"/>
    </source>
</evidence>
<evidence type="ECO:0000256" key="6">
    <source>
        <dbReference type="ARBA" id="ARBA00022741"/>
    </source>
</evidence>
<dbReference type="SUPFAM" id="SSF101386">
    <property type="entry name" value="all-alpha NTP pyrophosphatases"/>
    <property type="match status" value="1"/>
</dbReference>
<evidence type="ECO:0000313" key="12">
    <source>
        <dbReference type="Proteomes" id="UP001162030"/>
    </source>
</evidence>
<dbReference type="PANTHER" id="PTHR42945">
    <property type="entry name" value="HISTIDINE BIOSYNTHESIS BIFUNCTIONAL PROTEIN"/>
    <property type="match status" value="1"/>
</dbReference>
<reference evidence="11 12" key="1">
    <citation type="submission" date="2023-03" db="EMBL/GenBank/DDBJ databases">
        <authorList>
            <person name="Pearce D."/>
        </authorList>
    </citation>
    <scope>NUCLEOTIDE SEQUENCE [LARGE SCALE GENOMIC DNA]</scope>
    <source>
        <strain evidence="11">Msz</strain>
    </source>
</reference>
<sequence>MDVLKELSRVLEERKSQDPQKSYVASLYTKGLDAILKKIGEEATETVMAAKDGNPDKIVYEIADLWFHCLVLLAHQGLCADQVMAELQRRFGLSGLEEKASRGSKTGQG</sequence>
<keyword evidence="7 10" id="KW-0378">Hydrolase</keyword>
<organism evidence="11 12">
    <name type="scientific">Methylocaldum szegediense</name>
    <dbReference type="NCBI Taxonomy" id="73780"/>
    <lineage>
        <taxon>Bacteria</taxon>
        <taxon>Pseudomonadati</taxon>
        <taxon>Pseudomonadota</taxon>
        <taxon>Gammaproteobacteria</taxon>
        <taxon>Methylococcales</taxon>
        <taxon>Methylococcaceae</taxon>
        <taxon>Methylocaldum</taxon>
    </lineage>
</organism>
<dbReference type="InterPro" id="IPR008179">
    <property type="entry name" value="HisE"/>
</dbReference>
<dbReference type="NCBIfam" id="TIGR03188">
    <property type="entry name" value="histidine_hisI"/>
    <property type="match status" value="1"/>
</dbReference>
<name>A0ABM9I7I1_9GAMM</name>
<dbReference type="Gene3D" id="1.10.287.1080">
    <property type="entry name" value="MazG-like"/>
    <property type="match status" value="1"/>
</dbReference>
<evidence type="ECO:0000256" key="8">
    <source>
        <dbReference type="ARBA" id="ARBA00022840"/>
    </source>
</evidence>
<dbReference type="NCBIfam" id="NF001611">
    <property type="entry name" value="PRK00400.1-3"/>
    <property type="match status" value="1"/>
</dbReference>
<comment type="catalytic activity">
    <reaction evidence="1 10">
        <text>1-(5-phospho-beta-D-ribosyl)-ATP + H2O = 1-(5-phospho-beta-D-ribosyl)-5'-AMP + diphosphate + H(+)</text>
        <dbReference type="Rhea" id="RHEA:22828"/>
        <dbReference type="ChEBI" id="CHEBI:15377"/>
        <dbReference type="ChEBI" id="CHEBI:15378"/>
        <dbReference type="ChEBI" id="CHEBI:33019"/>
        <dbReference type="ChEBI" id="CHEBI:59457"/>
        <dbReference type="ChEBI" id="CHEBI:73183"/>
        <dbReference type="EC" id="3.6.1.31"/>
    </reaction>
</comment>
<dbReference type="Pfam" id="PF01503">
    <property type="entry name" value="PRA-PH"/>
    <property type="match status" value="1"/>
</dbReference>
<accession>A0ABM9I7I1</accession>
<keyword evidence="4 10" id="KW-0963">Cytoplasm</keyword>
<proteinExistence type="inferred from homology"/>
<comment type="pathway">
    <text evidence="3 10">Amino-acid biosynthesis; L-histidine biosynthesis; L-histidine from 5-phospho-alpha-D-ribose 1-diphosphate: step 2/9.</text>
</comment>
<dbReference type="GO" id="GO:0004636">
    <property type="term" value="F:phosphoribosyl-ATP diphosphatase activity"/>
    <property type="evidence" value="ECO:0007669"/>
    <property type="project" value="UniProtKB-EC"/>
</dbReference>
<evidence type="ECO:0000313" key="11">
    <source>
        <dbReference type="EMBL" id="CAI8939391.1"/>
    </source>
</evidence>